<dbReference type="InterPro" id="IPR058626">
    <property type="entry name" value="MdtA-like_b-barrel"/>
</dbReference>
<evidence type="ECO:0000259" key="2">
    <source>
        <dbReference type="Pfam" id="PF25917"/>
    </source>
</evidence>
<dbReference type="PANTHER" id="PTHR30158">
    <property type="entry name" value="ACRA/E-RELATED COMPONENT OF DRUG EFFLUX TRANSPORTER"/>
    <property type="match status" value="1"/>
</dbReference>
<dbReference type="GO" id="GO:0022857">
    <property type="term" value="F:transmembrane transporter activity"/>
    <property type="evidence" value="ECO:0007669"/>
    <property type="project" value="InterPro"/>
</dbReference>
<dbReference type="Gene3D" id="2.40.50.100">
    <property type="match status" value="1"/>
</dbReference>
<dbReference type="EMBL" id="CP022515">
    <property type="protein sequence ID" value="ASO06839.1"/>
    <property type="molecule type" value="Genomic_DNA"/>
</dbReference>
<name>A0A221UZP6_9FLAO</name>
<dbReference type="RefSeq" id="WP_093979230.1">
    <property type="nucleotide sequence ID" value="NZ_CP022515.1"/>
</dbReference>
<organism evidence="5 6">
    <name type="scientific">Arenibacter algicola</name>
    <dbReference type="NCBI Taxonomy" id="616991"/>
    <lineage>
        <taxon>Bacteria</taxon>
        <taxon>Pseudomonadati</taxon>
        <taxon>Bacteroidota</taxon>
        <taxon>Flavobacteriia</taxon>
        <taxon>Flavobacteriales</taxon>
        <taxon>Flavobacteriaceae</taxon>
        <taxon>Arenibacter</taxon>
    </lineage>
</organism>
<evidence type="ECO:0000259" key="3">
    <source>
        <dbReference type="Pfam" id="PF25944"/>
    </source>
</evidence>
<evidence type="ECO:0000259" key="4">
    <source>
        <dbReference type="Pfam" id="PF25989"/>
    </source>
</evidence>
<evidence type="ECO:0000256" key="1">
    <source>
        <dbReference type="ARBA" id="ARBA00009477"/>
    </source>
</evidence>
<dbReference type="GO" id="GO:0030313">
    <property type="term" value="C:cell envelope"/>
    <property type="evidence" value="ECO:0007669"/>
    <property type="project" value="UniProtKB-SubCell"/>
</dbReference>
<dbReference type="InterPro" id="IPR058637">
    <property type="entry name" value="YknX-like_C"/>
</dbReference>
<reference evidence="5 6" key="1">
    <citation type="submission" date="2017-07" db="EMBL/GenBank/DDBJ databases">
        <title>Genome Sequence of Arenibacter algicola Strain SMS7 Isolated from a culture of the Diatom Skeletonema marinoi.</title>
        <authorList>
            <person name="Topel M."/>
            <person name="Pinder M.I.M."/>
            <person name="Johansson O.N."/>
            <person name="Kourtchenko O."/>
            <person name="Godhe A."/>
            <person name="Clarke A.K."/>
        </authorList>
    </citation>
    <scope>NUCLEOTIDE SEQUENCE [LARGE SCALE GENOMIC DNA]</scope>
    <source>
        <strain evidence="5 6">SMS7</strain>
    </source>
</reference>
<feature type="domain" description="YknX-like C-terminal permuted SH3-like" evidence="4">
    <location>
        <begin position="286"/>
        <end position="352"/>
    </location>
</feature>
<dbReference type="SUPFAM" id="SSF111369">
    <property type="entry name" value="HlyD-like secretion proteins"/>
    <property type="match status" value="1"/>
</dbReference>
<dbReference type="Gene3D" id="1.10.287.470">
    <property type="entry name" value="Helix hairpin bin"/>
    <property type="match status" value="1"/>
</dbReference>
<dbReference type="AlphaFoldDB" id="A0A221UZP6"/>
<dbReference type="Pfam" id="PF25944">
    <property type="entry name" value="Beta-barrel_RND"/>
    <property type="match status" value="1"/>
</dbReference>
<dbReference type="NCBIfam" id="TIGR01730">
    <property type="entry name" value="RND_mfp"/>
    <property type="match status" value="1"/>
</dbReference>
<protein>
    <submittedName>
        <fullName evidence="5">Efflux pump periplasmic linker BepF</fullName>
    </submittedName>
</protein>
<dbReference type="PROSITE" id="PS51257">
    <property type="entry name" value="PROKAR_LIPOPROTEIN"/>
    <property type="match status" value="1"/>
</dbReference>
<proteinExistence type="inferred from homology"/>
<sequence>MKKKQFPIVILVTALTLFGCKKEQQRQQATGAQPFPVVKVTYKSVTSHQEYPAKIEGIINNSVRAKIQGYIKEVYVDEGQPIKKGQLLFKLETDVLSESAAASNASVVVAQVEVDKLIPLVEKGIISSVQLETAKANLMQAKASYNNVMASINYSLIKSPVDGIVGELPFKEGSLVGPSDPAPLTVVSNTRQVYAYFSMSESEYLDFLQQTKGESLKEKLSNIPSVELVLTNGHKYSEKGKIEAATGQIDSQSGTIQFRATFDNKNGLLANGSSGNILVPKVFDNVLVIPQQSTFEQQGVTYVYKVSQDTAVSTMIKVKANTDNLTIVEEGIKDKDEIVALGIGKLRSGTPIVPQPISLDSLIQSIKPVF</sequence>
<accession>A0A221UZP6</accession>
<evidence type="ECO:0000313" key="5">
    <source>
        <dbReference type="EMBL" id="ASO06839.1"/>
    </source>
</evidence>
<evidence type="ECO:0000313" key="6">
    <source>
        <dbReference type="Proteomes" id="UP000204551"/>
    </source>
</evidence>
<dbReference type="Gene3D" id="2.40.420.20">
    <property type="match status" value="1"/>
</dbReference>
<dbReference type="PANTHER" id="PTHR30158:SF23">
    <property type="entry name" value="MULTIDRUG RESISTANCE PROTEIN MEXA"/>
    <property type="match status" value="1"/>
</dbReference>
<feature type="domain" description="Multidrug resistance protein MdtA-like barrel-sandwich hybrid" evidence="2">
    <location>
        <begin position="62"/>
        <end position="187"/>
    </location>
</feature>
<dbReference type="Proteomes" id="UP000204551">
    <property type="component" value="Chromosome"/>
</dbReference>
<dbReference type="Pfam" id="PF25917">
    <property type="entry name" value="BSH_RND"/>
    <property type="match status" value="1"/>
</dbReference>
<dbReference type="GO" id="GO:0046677">
    <property type="term" value="P:response to antibiotic"/>
    <property type="evidence" value="ECO:0007669"/>
    <property type="project" value="TreeGrafter"/>
</dbReference>
<dbReference type="Gene3D" id="2.40.30.170">
    <property type="match status" value="1"/>
</dbReference>
<dbReference type="InterPro" id="IPR058625">
    <property type="entry name" value="MdtA-like_BSH"/>
</dbReference>
<comment type="similarity">
    <text evidence="1">Belongs to the membrane fusion protein (MFP) (TC 8.A.1) family.</text>
</comment>
<dbReference type="InterPro" id="IPR006143">
    <property type="entry name" value="RND_pump_MFP"/>
</dbReference>
<dbReference type="KEGG" id="aalg:AREALGSMS7_03418"/>
<dbReference type="Pfam" id="PF25989">
    <property type="entry name" value="YknX_C"/>
    <property type="match status" value="1"/>
</dbReference>
<gene>
    <name evidence="5" type="ORF">AREALGSMS7_03418</name>
</gene>
<dbReference type="GO" id="GO:0005886">
    <property type="term" value="C:plasma membrane"/>
    <property type="evidence" value="ECO:0007669"/>
    <property type="project" value="TreeGrafter"/>
</dbReference>
<feature type="domain" description="Multidrug resistance protein MdtA-like beta-barrel" evidence="3">
    <location>
        <begin position="193"/>
        <end position="272"/>
    </location>
</feature>